<accession>A0A521FF58</accession>
<dbReference type="AlphaFoldDB" id="A0A521FF58"/>
<evidence type="ECO:0000313" key="2">
    <source>
        <dbReference type="EMBL" id="SMO94624.1"/>
    </source>
</evidence>
<organism evidence="2 3">
    <name type="scientific">Gracilimonas mengyeensis</name>
    <dbReference type="NCBI Taxonomy" id="1302730"/>
    <lineage>
        <taxon>Bacteria</taxon>
        <taxon>Pseudomonadati</taxon>
        <taxon>Balneolota</taxon>
        <taxon>Balneolia</taxon>
        <taxon>Balneolales</taxon>
        <taxon>Balneolaceae</taxon>
        <taxon>Gracilimonas</taxon>
    </lineage>
</organism>
<evidence type="ECO:0000256" key="1">
    <source>
        <dbReference type="SAM" id="SignalP"/>
    </source>
</evidence>
<dbReference type="Proteomes" id="UP000317557">
    <property type="component" value="Unassembled WGS sequence"/>
</dbReference>
<keyword evidence="1" id="KW-0732">Signal</keyword>
<sequence length="175" mass="19592">MNKLYRLTCYILIAVFGVSCATTVPYKKTASGMLDRYVGKPFKFAIMNLGLPDNVYSDSDTGRILAYTKTTTQYRPGISIDNSTIDFTLEPYGWDSIEGSFTSSGYQISEPPSSIEKEKYIYLYVDQSGTIYHYLHNIKSTHQKKAEVSSQNNTIYLILDLTTAVGLAGLLMSQE</sequence>
<protein>
    <recommendedName>
        <fullName evidence="4">Lipoprotein</fullName>
    </recommendedName>
</protein>
<dbReference type="PROSITE" id="PS51257">
    <property type="entry name" value="PROKAR_LIPOPROTEIN"/>
    <property type="match status" value="1"/>
</dbReference>
<name>A0A521FF58_9BACT</name>
<gene>
    <name evidence="2" type="ORF">SAMN06265219_1183</name>
</gene>
<evidence type="ECO:0008006" key="4">
    <source>
        <dbReference type="Google" id="ProtNLM"/>
    </source>
</evidence>
<feature type="signal peptide" evidence="1">
    <location>
        <begin position="1"/>
        <end position="21"/>
    </location>
</feature>
<reference evidence="2 3" key="1">
    <citation type="submission" date="2017-05" db="EMBL/GenBank/DDBJ databases">
        <authorList>
            <person name="Varghese N."/>
            <person name="Submissions S."/>
        </authorList>
    </citation>
    <scope>NUCLEOTIDE SEQUENCE [LARGE SCALE GENOMIC DNA]</scope>
    <source>
        <strain evidence="2 3">DSM 21985</strain>
    </source>
</reference>
<keyword evidence="3" id="KW-1185">Reference proteome</keyword>
<feature type="chain" id="PRO_5022104105" description="Lipoprotein" evidence="1">
    <location>
        <begin position="22"/>
        <end position="175"/>
    </location>
</feature>
<proteinExistence type="predicted"/>
<dbReference type="RefSeq" id="WP_142455974.1">
    <property type="nucleotide sequence ID" value="NZ_FXTP01000018.1"/>
</dbReference>
<dbReference type="EMBL" id="FXTP01000018">
    <property type="protein sequence ID" value="SMO94624.1"/>
    <property type="molecule type" value="Genomic_DNA"/>
</dbReference>
<evidence type="ECO:0000313" key="3">
    <source>
        <dbReference type="Proteomes" id="UP000317557"/>
    </source>
</evidence>